<dbReference type="CDD" id="cd09275">
    <property type="entry name" value="RNase_HI_RT_DIRS1"/>
    <property type="match status" value="1"/>
</dbReference>
<dbReference type="Pfam" id="PF00078">
    <property type="entry name" value="RVT_1"/>
    <property type="match status" value="1"/>
</dbReference>
<dbReference type="PROSITE" id="PS50878">
    <property type="entry name" value="RT_POL"/>
    <property type="match status" value="1"/>
</dbReference>
<dbReference type="InterPro" id="IPR000477">
    <property type="entry name" value="RT_dom"/>
</dbReference>
<dbReference type="PANTHER" id="PTHR33050:SF8">
    <property type="entry name" value="REVERSE TRANSCRIPTASE DOMAIN-CONTAINING PROTEIN"/>
    <property type="match status" value="1"/>
</dbReference>
<organism evidence="2 3">
    <name type="scientific">Clytia hemisphaerica</name>
    <dbReference type="NCBI Taxonomy" id="252671"/>
    <lineage>
        <taxon>Eukaryota</taxon>
        <taxon>Metazoa</taxon>
        <taxon>Cnidaria</taxon>
        <taxon>Hydrozoa</taxon>
        <taxon>Hydroidolina</taxon>
        <taxon>Leptothecata</taxon>
        <taxon>Obeliida</taxon>
        <taxon>Clytiidae</taxon>
        <taxon>Clytia</taxon>
    </lineage>
</organism>
<protein>
    <recommendedName>
        <fullName evidence="1">Reverse transcriptase domain-containing protein</fullName>
    </recommendedName>
</protein>
<dbReference type="OrthoDB" id="6019648at2759"/>
<dbReference type="SUPFAM" id="SSF56672">
    <property type="entry name" value="DNA/RNA polymerases"/>
    <property type="match status" value="1"/>
</dbReference>
<reference evidence="2" key="1">
    <citation type="submission" date="2021-01" db="UniProtKB">
        <authorList>
            <consortium name="EnsemblMetazoa"/>
        </authorList>
    </citation>
    <scope>IDENTIFICATION</scope>
</reference>
<evidence type="ECO:0000259" key="1">
    <source>
        <dbReference type="PROSITE" id="PS50878"/>
    </source>
</evidence>
<dbReference type="EnsemblMetazoa" id="CLYHEMT023407.1">
    <property type="protein sequence ID" value="CLYHEMP023407.1"/>
    <property type="gene ID" value="CLYHEMG023407"/>
</dbReference>
<dbReference type="InterPro" id="IPR052055">
    <property type="entry name" value="Hepadnavirus_pol/RT"/>
</dbReference>
<sequence>ILDLSSPRGSSVNDGISREAFSVKYSKFDDAVDLAATPTGCFMGKRDIRHAFRLCPIHPEDWPLMVYWWKGKYYVDIVLPFGLRSSPYIFNTFADSLEWICKVKGGIKDMLHYLDDYFFTGSSVDICTQAMNQFDRICNSLNIPLAEDKKEGPCQTITFLGIEIDTLNRCCRLPDKKLKDLLGKLQGWNNASQTSKRELLSLIGSLSFAAKVIKPGRTFMRRLIDLSTSVTELSDIVEISEPALEDIKWWSDFAPRWNGTAFFQDPVVTSEHLDFFTDASGFGIGAVLGPKWFSVALQASAQGTPIHILEFVAVAMAVITWADNLVNKQVTISTDNLDIVLVWRSGSCKDKLLMKLVRHLFLFIARMNINILLVHLPGKDNFFC</sequence>
<dbReference type="Gene3D" id="3.30.70.270">
    <property type="match status" value="1"/>
</dbReference>
<evidence type="ECO:0000313" key="2">
    <source>
        <dbReference type="EnsemblMetazoa" id="CLYHEMP023407.1"/>
    </source>
</evidence>
<dbReference type="Proteomes" id="UP000594262">
    <property type="component" value="Unplaced"/>
</dbReference>
<keyword evidence="3" id="KW-1185">Reference proteome</keyword>
<name>A0A7M6DR22_9CNID</name>
<dbReference type="PANTHER" id="PTHR33050">
    <property type="entry name" value="REVERSE TRANSCRIPTASE DOMAIN-CONTAINING PROTEIN"/>
    <property type="match status" value="1"/>
</dbReference>
<evidence type="ECO:0000313" key="3">
    <source>
        <dbReference type="Proteomes" id="UP000594262"/>
    </source>
</evidence>
<dbReference type="Gene3D" id="3.10.10.10">
    <property type="entry name" value="HIV Type 1 Reverse Transcriptase, subunit A, domain 1"/>
    <property type="match status" value="1"/>
</dbReference>
<feature type="domain" description="Reverse transcriptase" evidence="1">
    <location>
        <begin position="1"/>
        <end position="164"/>
    </location>
</feature>
<dbReference type="AlphaFoldDB" id="A0A7M6DR22"/>
<accession>A0A7M6DR22</accession>
<dbReference type="InterPro" id="IPR043502">
    <property type="entry name" value="DNA/RNA_pol_sf"/>
</dbReference>
<proteinExistence type="predicted"/>
<dbReference type="InterPro" id="IPR043128">
    <property type="entry name" value="Rev_trsase/Diguanyl_cyclase"/>
</dbReference>